<evidence type="ECO:0000256" key="1">
    <source>
        <dbReference type="ARBA" id="ARBA00023015"/>
    </source>
</evidence>
<dbReference type="GeneID" id="62642812"/>
<proteinExistence type="predicted"/>
<dbReference type="PANTHER" id="PTHR30136">
    <property type="entry name" value="HELIX-TURN-HELIX TRANSCRIPTIONAL REGULATOR, ICLR FAMILY"/>
    <property type="match status" value="1"/>
</dbReference>
<accession>A0A9Q2NR75</accession>
<evidence type="ECO:0000259" key="5">
    <source>
        <dbReference type="PROSITE" id="PS51078"/>
    </source>
</evidence>
<dbReference type="GO" id="GO:0045892">
    <property type="term" value="P:negative regulation of DNA-templated transcription"/>
    <property type="evidence" value="ECO:0007669"/>
    <property type="project" value="TreeGrafter"/>
</dbReference>
<reference evidence="6 9" key="1">
    <citation type="submission" date="2021-01" db="EMBL/GenBank/DDBJ databases">
        <title>Diatom-associated Roseobacters Show Island Model of Population Structure.</title>
        <authorList>
            <person name="Qu L."/>
            <person name="Feng X."/>
            <person name="Chen Y."/>
            <person name="Li L."/>
            <person name="Wang X."/>
            <person name="Hu Z."/>
            <person name="Wang H."/>
            <person name="Luo H."/>
        </authorList>
    </citation>
    <scope>NUCLEOTIDE SEQUENCE</scope>
    <source>
        <strain evidence="7 9">CC28-63</strain>
        <strain evidence="6">CC28-69</strain>
    </source>
</reference>
<dbReference type="EMBL" id="JAFBXE010000004">
    <property type="protein sequence ID" value="MBM2412124.1"/>
    <property type="molecule type" value="Genomic_DNA"/>
</dbReference>
<sequence length="257" mass="27591">MRSVSGSGERLLAILGLFSEETPEWTPEDMMQALGFSRPTLYRYLKTLKDAGYLVSLPQAGYTLGPRVTELDFLMRRSDPLIKIADPHLDELATAFVGSAFVVRFYDQKMLCVASQVSAPEPRSSYPRGRPMPIGKGAVSRAIVAFLPPKDRAALVSDFLDAFVTSGIGSTKDAVLTELKRIRRDRVATARGEVTPGLVGVAAPILAGDGTPIGALCLSTEETTLTKDQLAALRDAIRDHAEAISDALTLPSARASA</sequence>
<keyword evidence="1" id="KW-0805">Transcription regulation</keyword>
<keyword evidence="9" id="KW-1185">Reference proteome</keyword>
<feature type="domain" description="IclR-ED" evidence="5">
    <location>
        <begin position="67"/>
        <end position="250"/>
    </location>
</feature>
<comment type="caution">
    <text evidence="6">The sequence shown here is derived from an EMBL/GenBank/DDBJ whole genome shotgun (WGS) entry which is preliminary data.</text>
</comment>
<keyword evidence="3" id="KW-0804">Transcription</keyword>
<name>A0A9Q2NR75_9RHOB</name>
<dbReference type="OrthoDB" id="31778at2"/>
<evidence type="ECO:0000256" key="3">
    <source>
        <dbReference type="ARBA" id="ARBA00023163"/>
    </source>
</evidence>
<organism evidence="6 8">
    <name type="scientific">Marivita cryptomonadis</name>
    <dbReference type="NCBI Taxonomy" id="505252"/>
    <lineage>
        <taxon>Bacteria</taxon>
        <taxon>Pseudomonadati</taxon>
        <taxon>Pseudomonadota</taxon>
        <taxon>Alphaproteobacteria</taxon>
        <taxon>Rhodobacterales</taxon>
        <taxon>Roseobacteraceae</taxon>
        <taxon>Marivita</taxon>
    </lineage>
</organism>
<dbReference type="PANTHER" id="PTHR30136:SF24">
    <property type="entry name" value="HTH-TYPE TRANSCRIPTIONAL REPRESSOR ALLR"/>
    <property type="match status" value="1"/>
</dbReference>
<dbReference type="InterPro" id="IPR036390">
    <property type="entry name" value="WH_DNA-bd_sf"/>
</dbReference>
<feature type="domain" description="HTH iclR-type" evidence="4">
    <location>
        <begin position="5"/>
        <end position="66"/>
    </location>
</feature>
<dbReference type="InterPro" id="IPR029016">
    <property type="entry name" value="GAF-like_dom_sf"/>
</dbReference>
<protein>
    <submittedName>
        <fullName evidence="6">IclR family transcriptional regulator</fullName>
    </submittedName>
</protein>
<dbReference type="InterPro" id="IPR014757">
    <property type="entry name" value="Tscrpt_reg_IclR_C"/>
</dbReference>
<dbReference type="Pfam" id="PF09339">
    <property type="entry name" value="HTH_IclR"/>
    <property type="match status" value="1"/>
</dbReference>
<dbReference type="EMBL" id="JAFBXF010000004">
    <property type="protein sequence ID" value="MBM2416792.1"/>
    <property type="molecule type" value="Genomic_DNA"/>
</dbReference>
<dbReference type="Gene3D" id="3.30.450.40">
    <property type="match status" value="1"/>
</dbReference>
<keyword evidence="2" id="KW-0238">DNA-binding</keyword>
<evidence type="ECO:0000313" key="6">
    <source>
        <dbReference type="EMBL" id="MBM2412124.1"/>
    </source>
</evidence>
<gene>
    <name evidence="6" type="ORF">JQX41_07425</name>
    <name evidence="7" type="ORF">JQX48_07430</name>
</gene>
<dbReference type="GO" id="GO:0003700">
    <property type="term" value="F:DNA-binding transcription factor activity"/>
    <property type="evidence" value="ECO:0007669"/>
    <property type="project" value="TreeGrafter"/>
</dbReference>
<dbReference type="InterPro" id="IPR005471">
    <property type="entry name" value="Tscrpt_reg_IclR_N"/>
</dbReference>
<evidence type="ECO:0000313" key="9">
    <source>
        <dbReference type="Proteomes" id="UP000809440"/>
    </source>
</evidence>
<dbReference type="PROSITE" id="PS51077">
    <property type="entry name" value="HTH_ICLR"/>
    <property type="match status" value="1"/>
</dbReference>
<dbReference type="Gene3D" id="1.10.10.10">
    <property type="entry name" value="Winged helix-like DNA-binding domain superfamily/Winged helix DNA-binding domain"/>
    <property type="match status" value="1"/>
</dbReference>
<dbReference type="SUPFAM" id="SSF46785">
    <property type="entry name" value="Winged helix' DNA-binding domain"/>
    <property type="match status" value="1"/>
</dbReference>
<evidence type="ECO:0000313" key="7">
    <source>
        <dbReference type="EMBL" id="MBM2416792.1"/>
    </source>
</evidence>
<dbReference type="Proteomes" id="UP000809440">
    <property type="component" value="Unassembled WGS sequence"/>
</dbReference>
<dbReference type="PROSITE" id="PS51078">
    <property type="entry name" value="ICLR_ED"/>
    <property type="match status" value="1"/>
</dbReference>
<dbReference type="Proteomes" id="UP000755667">
    <property type="component" value="Unassembled WGS sequence"/>
</dbReference>
<evidence type="ECO:0000259" key="4">
    <source>
        <dbReference type="PROSITE" id="PS51077"/>
    </source>
</evidence>
<dbReference type="SUPFAM" id="SSF55781">
    <property type="entry name" value="GAF domain-like"/>
    <property type="match status" value="1"/>
</dbReference>
<dbReference type="RefSeq" id="WP_085632693.1">
    <property type="nucleotide sequence ID" value="NZ_JAFBWU010000004.1"/>
</dbReference>
<dbReference type="GO" id="GO:0003677">
    <property type="term" value="F:DNA binding"/>
    <property type="evidence" value="ECO:0007669"/>
    <property type="project" value="UniProtKB-KW"/>
</dbReference>
<dbReference type="SMART" id="SM00346">
    <property type="entry name" value="HTH_ICLR"/>
    <property type="match status" value="1"/>
</dbReference>
<dbReference type="InterPro" id="IPR050707">
    <property type="entry name" value="HTH_MetabolicPath_Reg"/>
</dbReference>
<dbReference type="InterPro" id="IPR036388">
    <property type="entry name" value="WH-like_DNA-bd_sf"/>
</dbReference>
<evidence type="ECO:0000313" key="8">
    <source>
        <dbReference type="Proteomes" id="UP000755667"/>
    </source>
</evidence>
<dbReference type="Pfam" id="PF01614">
    <property type="entry name" value="IclR_C"/>
    <property type="match status" value="1"/>
</dbReference>
<evidence type="ECO:0000256" key="2">
    <source>
        <dbReference type="ARBA" id="ARBA00023125"/>
    </source>
</evidence>
<dbReference type="AlphaFoldDB" id="A0A9Q2NR75"/>